<evidence type="ECO:0000313" key="1">
    <source>
        <dbReference type="EMBL" id="MTD59817.1"/>
    </source>
</evidence>
<protein>
    <submittedName>
        <fullName evidence="1">DUF3990 domain-containing protein</fullName>
    </submittedName>
</protein>
<dbReference type="EMBL" id="WMBC01000001">
    <property type="protein sequence ID" value="MTD59817.1"/>
    <property type="molecule type" value="Genomic_DNA"/>
</dbReference>
<dbReference type="InterPro" id="IPR025051">
    <property type="entry name" value="DUF3990"/>
</dbReference>
<sequence length="157" mass="18535">MVLFYGSKEIVVYPSIRKSIYNRDFYFGFYCTANKEQAERCAIRYEKKGYVNKYNYIPNPALKYLKFERITDEWLDFIVACRVGKAHTYDIVEGPMVDDAIFNYVQDFVDGKITRVAFWELVKYNHPTYQISFHTISALDTLTFTGSETVYRNKNNS</sequence>
<name>A0A844GHP3_9FIRM</name>
<reference evidence="1 2" key="1">
    <citation type="submission" date="2019-11" db="EMBL/GenBank/DDBJ databases">
        <title>Draft genome sequence of Blautia luti DSM 14534T, isolated from human stool.</title>
        <authorList>
            <person name="Ortiz R."/>
            <person name="Melis-Arcos F."/>
            <person name="Covarrubias P."/>
            <person name="Cardenas J.P."/>
            <person name="Perez-Donoso J."/>
            <person name="Almonacid D."/>
        </authorList>
    </citation>
    <scope>NUCLEOTIDE SEQUENCE [LARGE SCALE GENOMIC DNA]</scope>
    <source>
        <strain evidence="1 2">DSM 14534</strain>
    </source>
</reference>
<proteinExistence type="predicted"/>
<dbReference type="Proteomes" id="UP000437824">
    <property type="component" value="Unassembled WGS sequence"/>
</dbReference>
<organism evidence="1 2">
    <name type="scientific">Blautia luti DSM 14534 = JCM 17040</name>
    <dbReference type="NCBI Taxonomy" id="649762"/>
    <lineage>
        <taxon>Bacteria</taxon>
        <taxon>Bacillati</taxon>
        <taxon>Bacillota</taxon>
        <taxon>Clostridia</taxon>
        <taxon>Lachnospirales</taxon>
        <taxon>Lachnospiraceae</taxon>
        <taxon>Blautia</taxon>
    </lineage>
</organism>
<dbReference type="RefSeq" id="WP_154779482.1">
    <property type="nucleotide sequence ID" value="NZ_WMBC01000001.1"/>
</dbReference>
<gene>
    <name evidence="1" type="ORF">GKZ57_00650</name>
</gene>
<accession>A0A844GHP3</accession>
<evidence type="ECO:0000313" key="2">
    <source>
        <dbReference type="Proteomes" id="UP000437824"/>
    </source>
</evidence>
<comment type="caution">
    <text evidence="1">The sequence shown here is derived from an EMBL/GenBank/DDBJ whole genome shotgun (WGS) entry which is preliminary data.</text>
</comment>
<dbReference type="AlphaFoldDB" id="A0A844GHP3"/>
<dbReference type="Pfam" id="PF13151">
    <property type="entry name" value="DUF3990"/>
    <property type="match status" value="1"/>
</dbReference>